<proteinExistence type="predicted"/>
<evidence type="ECO:0000313" key="3">
    <source>
        <dbReference type="Proteomes" id="UP001589654"/>
    </source>
</evidence>
<dbReference type="InterPro" id="IPR024311">
    <property type="entry name" value="Lipocalin-like"/>
</dbReference>
<dbReference type="RefSeq" id="WP_290246558.1">
    <property type="nucleotide sequence ID" value="NZ_JAUFQT010000001.1"/>
</dbReference>
<evidence type="ECO:0000313" key="2">
    <source>
        <dbReference type="EMBL" id="MFB9211098.1"/>
    </source>
</evidence>
<dbReference type="Proteomes" id="UP001589654">
    <property type="component" value="Unassembled WGS sequence"/>
</dbReference>
<gene>
    <name evidence="2" type="ORF">ACFFUR_04715</name>
</gene>
<comment type="caution">
    <text evidence="2">The sequence shown here is derived from an EMBL/GenBank/DDBJ whole genome shotgun (WGS) entry which is preliminary data.</text>
</comment>
<sequence length="136" mass="15464">MKSNFIFLFIFLLMGCQVHDEKSPYEKNPEGLLGKWQIVERTFSIGGPPQTEEVENGAIFNFKAESTFTTSGFDQCYEGTFSVDGDELTLTSLCQVEEAENSIVYQMSFQEDFMELFPIDPICIEGCSKKLKKLIQ</sequence>
<reference evidence="2 3" key="1">
    <citation type="submission" date="2024-09" db="EMBL/GenBank/DDBJ databases">
        <authorList>
            <person name="Sun Q."/>
            <person name="Mori K."/>
        </authorList>
    </citation>
    <scope>NUCLEOTIDE SEQUENCE [LARGE SCALE GENOMIC DNA]</scope>
    <source>
        <strain evidence="2 3">CECT 7682</strain>
    </source>
</reference>
<name>A0ABV5J473_9BACT</name>
<evidence type="ECO:0000259" key="1">
    <source>
        <dbReference type="Pfam" id="PF13648"/>
    </source>
</evidence>
<protein>
    <submittedName>
        <fullName evidence="2">Lipocalin family protein</fullName>
    </submittedName>
</protein>
<accession>A0ABV5J473</accession>
<keyword evidence="3" id="KW-1185">Reference proteome</keyword>
<dbReference type="EMBL" id="JBHMEW010000041">
    <property type="protein sequence ID" value="MFB9211098.1"/>
    <property type="molecule type" value="Genomic_DNA"/>
</dbReference>
<organism evidence="2 3">
    <name type="scientific">Echinicola jeungdonensis</name>
    <dbReference type="NCBI Taxonomy" id="709343"/>
    <lineage>
        <taxon>Bacteria</taxon>
        <taxon>Pseudomonadati</taxon>
        <taxon>Bacteroidota</taxon>
        <taxon>Cytophagia</taxon>
        <taxon>Cytophagales</taxon>
        <taxon>Cyclobacteriaceae</taxon>
        <taxon>Echinicola</taxon>
    </lineage>
</organism>
<feature type="domain" description="Lipocalin-like" evidence="1">
    <location>
        <begin position="32"/>
        <end position="97"/>
    </location>
</feature>
<dbReference type="Pfam" id="PF13648">
    <property type="entry name" value="Lipocalin_4"/>
    <property type="match status" value="1"/>
</dbReference>
<dbReference type="PROSITE" id="PS51257">
    <property type="entry name" value="PROKAR_LIPOPROTEIN"/>
    <property type="match status" value="1"/>
</dbReference>